<evidence type="ECO:0000256" key="3">
    <source>
        <dbReference type="ARBA" id="ARBA00022833"/>
    </source>
</evidence>
<organism evidence="5 6">
    <name type="scientific">Faecalibacterium prausnitzii</name>
    <dbReference type="NCBI Taxonomy" id="853"/>
    <lineage>
        <taxon>Bacteria</taxon>
        <taxon>Bacillati</taxon>
        <taxon>Bacillota</taxon>
        <taxon>Clostridia</taxon>
        <taxon>Eubacteriales</taxon>
        <taxon>Oscillospiraceae</taxon>
        <taxon>Faecalibacterium</taxon>
    </lineage>
</organism>
<sequence length="86" mass="9642">MICCPFHADRNPSMKVDFRFHCFGCGVDGDVIDFTAKLFQLSLRQAAEKLASDFGLSATDNFQPLPCKPVEKPLCYSWQNALRPVS</sequence>
<dbReference type="GO" id="GO:0005737">
    <property type="term" value="C:cytoplasm"/>
    <property type="evidence" value="ECO:0007669"/>
    <property type="project" value="TreeGrafter"/>
</dbReference>
<dbReference type="GO" id="GO:0008270">
    <property type="term" value="F:zinc ion binding"/>
    <property type="evidence" value="ECO:0007669"/>
    <property type="project" value="UniProtKB-KW"/>
</dbReference>
<dbReference type="GO" id="GO:0003899">
    <property type="term" value="F:DNA-directed RNA polymerase activity"/>
    <property type="evidence" value="ECO:0007669"/>
    <property type="project" value="InterPro"/>
</dbReference>
<dbReference type="InterPro" id="IPR002694">
    <property type="entry name" value="Znf_CHC2"/>
</dbReference>
<dbReference type="SUPFAM" id="SSF57783">
    <property type="entry name" value="Zinc beta-ribbon"/>
    <property type="match status" value="1"/>
</dbReference>
<protein>
    <recommendedName>
        <fullName evidence="4">Zinc finger CHC2-type domain-containing protein</fullName>
    </recommendedName>
</protein>
<dbReference type="GO" id="GO:0003677">
    <property type="term" value="F:DNA binding"/>
    <property type="evidence" value="ECO:0007669"/>
    <property type="project" value="InterPro"/>
</dbReference>
<evidence type="ECO:0000313" key="6">
    <source>
        <dbReference type="Proteomes" id="UP000220480"/>
    </source>
</evidence>
<keyword evidence="1" id="KW-0479">Metal-binding</keyword>
<dbReference type="AlphaFoldDB" id="A0A2A7AZZ1"/>
<dbReference type="PANTHER" id="PTHR30313:SF2">
    <property type="entry name" value="DNA PRIMASE"/>
    <property type="match status" value="1"/>
</dbReference>
<dbReference type="Proteomes" id="UP000220480">
    <property type="component" value="Unassembled WGS sequence"/>
</dbReference>
<feature type="domain" description="Zinc finger CHC2-type" evidence="4">
    <location>
        <begin position="3"/>
        <end position="51"/>
    </location>
</feature>
<dbReference type="GO" id="GO:0006269">
    <property type="term" value="P:DNA replication, synthesis of primer"/>
    <property type="evidence" value="ECO:0007669"/>
    <property type="project" value="TreeGrafter"/>
</dbReference>
<dbReference type="Gene3D" id="3.90.580.10">
    <property type="entry name" value="Zinc finger, CHC2-type domain"/>
    <property type="match status" value="1"/>
</dbReference>
<evidence type="ECO:0000256" key="1">
    <source>
        <dbReference type="ARBA" id="ARBA00022723"/>
    </source>
</evidence>
<dbReference type="Pfam" id="PF01807">
    <property type="entry name" value="Zn_ribbon_DnaG"/>
    <property type="match status" value="1"/>
</dbReference>
<evidence type="ECO:0000313" key="5">
    <source>
        <dbReference type="EMBL" id="PDX84706.1"/>
    </source>
</evidence>
<keyword evidence="3" id="KW-0862">Zinc</keyword>
<dbReference type="EMBL" id="NMTZ01000011">
    <property type="protein sequence ID" value="PDX84706.1"/>
    <property type="molecule type" value="Genomic_DNA"/>
</dbReference>
<dbReference type="InterPro" id="IPR050219">
    <property type="entry name" value="DnaG_primase"/>
</dbReference>
<dbReference type="InterPro" id="IPR036977">
    <property type="entry name" value="DNA_primase_Znf_CHC2"/>
</dbReference>
<dbReference type="PANTHER" id="PTHR30313">
    <property type="entry name" value="DNA PRIMASE"/>
    <property type="match status" value="1"/>
</dbReference>
<comment type="caution">
    <text evidence="5">The sequence shown here is derived from an EMBL/GenBank/DDBJ whole genome shotgun (WGS) entry which is preliminary data.</text>
</comment>
<name>A0A2A7AZZ1_9FIRM</name>
<evidence type="ECO:0000259" key="4">
    <source>
        <dbReference type="SMART" id="SM00400"/>
    </source>
</evidence>
<keyword evidence="2" id="KW-0863">Zinc-finger</keyword>
<accession>A0A2A7AZZ1</accession>
<reference evidence="5 6" key="1">
    <citation type="journal article" date="2017" name="Front. Microbiol.">
        <title>New Insights into the Diversity of the Genus Faecalibacterium.</title>
        <authorList>
            <person name="Benevides L."/>
            <person name="Burman S."/>
            <person name="Martin R."/>
            <person name="Robert V."/>
            <person name="Thomas M."/>
            <person name="Miquel S."/>
            <person name="Chain F."/>
            <person name="Sokol H."/>
            <person name="Bermudez-Humaran L.G."/>
            <person name="Morrison M."/>
            <person name="Langella P."/>
            <person name="Azevedo V.A."/>
            <person name="Chatel J.M."/>
            <person name="Soares S."/>
        </authorList>
    </citation>
    <scope>NUCLEOTIDE SEQUENCE [LARGE SCALE GENOMIC DNA]</scope>
    <source>
        <strain evidence="5 6">CNCM I 4644</strain>
    </source>
</reference>
<gene>
    <name evidence="5" type="ORF">CGS59_04140</name>
</gene>
<evidence type="ECO:0000256" key="2">
    <source>
        <dbReference type="ARBA" id="ARBA00022771"/>
    </source>
</evidence>
<dbReference type="SMART" id="SM00400">
    <property type="entry name" value="ZnF_CHCC"/>
    <property type="match status" value="1"/>
</dbReference>
<proteinExistence type="predicted"/>